<dbReference type="Pfam" id="PF03446">
    <property type="entry name" value="NAD_binding_2"/>
    <property type="match status" value="1"/>
</dbReference>
<dbReference type="GO" id="GO:0016491">
    <property type="term" value="F:oxidoreductase activity"/>
    <property type="evidence" value="ECO:0007669"/>
    <property type="project" value="UniProtKB-KW"/>
</dbReference>
<keyword evidence="2" id="KW-0472">Membrane</keyword>
<dbReference type="PANTHER" id="PTHR43580:SF2">
    <property type="entry name" value="CYTOKINE-LIKE NUCLEAR FACTOR N-PAC"/>
    <property type="match status" value="1"/>
</dbReference>
<dbReference type="Gene3D" id="3.40.50.720">
    <property type="entry name" value="NAD(P)-binding Rossmann-like Domain"/>
    <property type="match status" value="1"/>
</dbReference>
<evidence type="ECO:0000313" key="6">
    <source>
        <dbReference type="Proteomes" id="UP000278351"/>
    </source>
</evidence>
<evidence type="ECO:0000256" key="2">
    <source>
        <dbReference type="SAM" id="Phobius"/>
    </source>
</evidence>
<feature type="transmembrane region" description="Helical" evidence="2">
    <location>
        <begin position="46"/>
        <end position="63"/>
    </location>
</feature>
<keyword evidence="2" id="KW-1133">Transmembrane helix</keyword>
<dbReference type="AlphaFoldDB" id="A0A3N4QAW2"/>
<evidence type="ECO:0000256" key="1">
    <source>
        <dbReference type="ARBA" id="ARBA00023002"/>
    </source>
</evidence>
<dbReference type="RefSeq" id="WP_123847883.1">
    <property type="nucleotide sequence ID" value="NZ_RPDH01000002.1"/>
</dbReference>
<dbReference type="GO" id="GO:0031491">
    <property type="term" value="F:nucleosome binding"/>
    <property type="evidence" value="ECO:0007669"/>
    <property type="project" value="TreeGrafter"/>
</dbReference>
<dbReference type="InterPro" id="IPR051265">
    <property type="entry name" value="HIBADH-related_NP60_sf"/>
</dbReference>
<dbReference type="GO" id="GO:0140673">
    <property type="term" value="P:transcription elongation-coupled chromatin remodeling"/>
    <property type="evidence" value="ECO:0007669"/>
    <property type="project" value="TreeGrafter"/>
</dbReference>
<dbReference type="InterPro" id="IPR048666">
    <property type="entry name" value="RedAm-like_C"/>
</dbReference>
<accession>A0A3N4QAW2</accession>
<evidence type="ECO:0000259" key="4">
    <source>
        <dbReference type="Pfam" id="PF21761"/>
    </source>
</evidence>
<evidence type="ECO:0000259" key="3">
    <source>
        <dbReference type="Pfam" id="PF03446"/>
    </source>
</evidence>
<gene>
    <name evidence="5" type="ORF">EGT74_17845</name>
</gene>
<dbReference type="InterPro" id="IPR015815">
    <property type="entry name" value="HIBADH-related"/>
</dbReference>
<dbReference type="GO" id="GO:0000785">
    <property type="term" value="C:chromatin"/>
    <property type="evidence" value="ECO:0007669"/>
    <property type="project" value="TreeGrafter"/>
</dbReference>
<keyword evidence="2" id="KW-0812">Transmembrane</keyword>
<organism evidence="5 6">
    <name type="scientific">Chitinophaga lutea</name>
    <dbReference type="NCBI Taxonomy" id="2488634"/>
    <lineage>
        <taxon>Bacteria</taxon>
        <taxon>Pseudomonadati</taxon>
        <taxon>Bacteroidota</taxon>
        <taxon>Chitinophagia</taxon>
        <taxon>Chitinophagales</taxon>
        <taxon>Chitinophagaceae</taxon>
        <taxon>Chitinophaga</taxon>
    </lineage>
</organism>
<dbReference type="Gene3D" id="1.10.1040.10">
    <property type="entry name" value="N-(1-d-carboxylethyl)-l-norvaline Dehydrogenase, domain 2"/>
    <property type="match status" value="1"/>
</dbReference>
<feature type="domain" description="NADPH-dependent reductive aminase-like C-terminal" evidence="4">
    <location>
        <begin position="201"/>
        <end position="325"/>
    </location>
</feature>
<reference evidence="5 6" key="1">
    <citation type="submission" date="2018-11" db="EMBL/GenBank/DDBJ databases">
        <title>Chitinophaga lutea sp.nov., isolate from arsenic contaminated soil.</title>
        <authorList>
            <person name="Zong Y."/>
        </authorList>
    </citation>
    <scope>NUCLEOTIDE SEQUENCE [LARGE SCALE GENOMIC DNA]</scope>
    <source>
        <strain evidence="5 6">ZY74</strain>
    </source>
</reference>
<name>A0A3N4QAW2_9BACT</name>
<dbReference type="InterPro" id="IPR013328">
    <property type="entry name" value="6PGD_dom2"/>
</dbReference>
<dbReference type="InterPro" id="IPR006115">
    <property type="entry name" value="6PGDH_NADP-bd"/>
</dbReference>
<dbReference type="SUPFAM" id="SSF51735">
    <property type="entry name" value="NAD(P)-binding Rossmann-fold domains"/>
    <property type="match status" value="1"/>
</dbReference>
<dbReference type="Pfam" id="PF21761">
    <property type="entry name" value="RedAm-like_C"/>
    <property type="match status" value="1"/>
</dbReference>
<dbReference type="EMBL" id="RPDH01000002">
    <property type="protein sequence ID" value="RPE08884.1"/>
    <property type="molecule type" value="Genomic_DNA"/>
</dbReference>
<dbReference type="PANTHER" id="PTHR43580">
    <property type="entry name" value="OXIDOREDUCTASE GLYR1-RELATED"/>
    <property type="match status" value="1"/>
</dbReference>
<sequence length="325" mass="34893">MDAGKRTRIKLSLCEEIFPYCYAFGVAVTLCSKRKRTMKNTQQQRILTIGLGAMGAVLARLLTEKGEKVTVWNRSEAKAKPLTAIGATYTADIAKAVAENDIILICLLDYVATEQVLAGVSLEGKTIVQLSTGTPQDARLMAAAFSARGAWYLDGAILATPSQMGTEQTPIFLSGSPQAWAGAEAALRILGGTLIYLGEAPGAASAWDIAALSSMFGMMIGFLNGARIIESEGMRVTDLGTMIRDIAPVLGQMIKDTGDDIEQKKYDSPQSSLDICAGTFDLIVRLSAENKLDDGFATFAQRLFRKGLDAGYGQERISALMKTLR</sequence>
<dbReference type="Proteomes" id="UP000278351">
    <property type="component" value="Unassembled WGS sequence"/>
</dbReference>
<feature type="domain" description="6-phosphogluconate dehydrogenase NADP-binding" evidence="3">
    <location>
        <begin position="46"/>
        <end position="198"/>
    </location>
</feature>
<dbReference type="InterPro" id="IPR036291">
    <property type="entry name" value="NAD(P)-bd_dom_sf"/>
</dbReference>
<keyword evidence="1" id="KW-0560">Oxidoreductase</keyword>
<keyword evidence="6" id="KW-1185">Reference proteome</keyword>
<dbReference type="GO" id="GO:0003677">
    <property type="term" value="F:DNA binding"/>
    <property type="evidence" value="ECO:0007669"/>
    <property type="project" value="TreeGrafter"/>
</dbReference>
<dbReference type="GO" id="GO:0050661">
    <property type="term" value="F:NADP binding"/>
    <property type="evidence" value="ECO:0007669"/>
    <property type="project" value="InterPro"/>
</dbReference>
<proteinExistence type="predicted"/>
<protein>
    <submittedName>
        <fullName evidence="5">NAD(P)-dependent oxidoreductase</fullName>
    </submittedName>
</protein>
<comment type="caution">
    <text evidence="5">The sequence shown here is derived from an EMBL/GenBank/DDBJ whole genome shotgun (WGS) entry which is preliminary data.</text>
</comment>
<dbReference type="PIRSF" id="PIRSF000103">
    <property type="entry name" value="HIBADH"/>
    <property type="match status" value="1"/>
</dbReference>
<evidence type="ECO:0000313" key="5">
    <source>
        <dbReference type="EMBL" id="RPE08884.1"/>
    </source>
</evidence>